<accession>A0A0D0JMW3</accession>
<dbReference type="Gene3D" id="1.20.1050.10">
    <property type="match status" value="1"/>
</dbReference>
<organism evidence="6 7">
    <name type="scientific">Pseudomonas fulva</name>
    <dbReference type="NCBI Taxonomy" id="47880"/>
    <lineage>
        <taxon>Bacteria</taxon>
        <taxon>Pseudomonadati</taxon>
        <taxon>Pseudomonadota</taxon>
        <taxon>Gammaproteobacteria</taxon>
        <taxon>Pseudomonadales</taxon>
        <taxon>Pseudomonadaceae</taxon>
        <taxon>Pseudomonas</taxon>
    </lineage>
</organism>
<dbReference type="Pfam" id="PF00043">
    <property type="entry name" value="GST_C"/>
    <property type="match status" value="1"/>
</dbReference>
<dbReference type="SUPFAM" id="SSF47616">
    <property type="entry name" value="GST C-terminal domain-like"/>
    <property type="match status" value="1"/>
</dbReference>
<evidence type="ECO:0000259" key="5">
    <source>
        <dbReference type="PROSITE" id="PS50405"/>
    </source>
</evidence>
<keyword evidence="2 6" id="KW-0808">Transferase</keyword>
<evidence type="ECO:0000256" key="1">
    <source>
        <dbReference type="ARBA" id="ARBA00007409"/>
    </source>
</evidence>
<dbReference type="CDD" id="cd03180">
    <property type="entry name" value="GST_C_2"/>
    <property type="match status" value="1"/>
</dbReference>
<dbReference type="OrthoDB" id="5958450at2"/>
<name>A0A0D0JMW3_9PSED</name>
<gene>
    <name evidence="6" type="ORF">RU08_25170</name>
</gene>
<evidence type="ECO:0000256" key="3">
    <source>
        <dbReference type="RuleBase" id="RU003494"/>
    </source>
</evidence>
<dbReference type="PANTHER" id="PTHR44051">
    <property type="entry name" value="GLUTATHIONE S-TRANSFERASE-RELATED"/>
    <property type="match status" value="1"/>
</dbReference>
<dbReference type="GO" id="GO:0016740">
    <property type="term" value="F:transferase activity"/>
    <property type="evidence" value="ECO:0007669"/>
    <property type="project" value="UniProtKB-KW"/>
</dbReference>
<dbReference type="SFLD" id="SFLDS00019">
    <property type="entry name" value="Glutathione_Transferase_(cytos"/>
    <property type="match status" value="1"/>
</dbReference>
<dbReference type="SUPFAM" id="SSF52833">
    <property type="entry name" value="Thioredoxin-like"/>
    <property type="match status" value="1"/>
</dbReference>
<feature type="domain" description="GST C-terminal" evidence="5">
    <location>
        <begin position="86"/>
        <end position="206"/>
    </location>
</feature>
<evidence type="ECO:0000256" key="2">
    <source>
        <dbReference type="ARBA" id="ARBA00022679"/>
    </source>
</evidence>
<dbReference type="InterPro" id="IPR004046">
    <property type="entry name" value="GST_C"/>
</dbReference>
<dbReference type="AlphaFoldDB" id="A0A0D0JMW3"/>
<dbReference type="InterPro" id="IPR004045">
    <property type="entry name" value="Glutathione_S-Trfase_N"/>
</dbReference>
<comment type="similarity">
    <text evidence="1 3">Belongs to the GST superfamily.</text>
</comment>
<sequence>MLKIWGRKNSSNVRKVLWCAEEAGVGYQRLDAGGAFGVVDQAEFLARNPNGRVPVLEDGDLVLWESNSIVRYLAAAYAPGSLYREDPASRAQGDKWMDWTTSTFAGEFRDLFWGTLRTPVEQRDVAAIDAARQRCIALLALPERALGEHDYLSGEAFGMGDIPLGSFIYAWFEMPIERPPQPNLQAWYARLRERPAYQSAVMTALT</sequence>
<evidence type="ECO:0000259" key="4">
    <source>
        <dbReference type="PROSITE" id="PS50404"/>
    </source>
</evidence>
<feature type="domain" description="GST N-terminal" evidence="4">
    <location>
        <begin position="1"/>
        <end position="81"/>
    </location>
</feature>
<dbReference type="SFLD" id="SFLDG01150">
    <property type="entry name" value="Main.1:_Beta-like"/>
    <property type="match status" value="1"/>
</dbReference>
<dbReference type="PROSITE" id="PS50405">
    <property type="entry name" value="GST_CTER"/>
    <property type="match status" value="1"/>
</dbReference>
<dbReference type="InterPro" id="IPR010987">
    <property type="entry name" value="Glutathione-S-Trfase_C-like"/>
</dbReference>
<dbReference type="InterPro" id="IPR036249">
    <property type="entry name" value="Thioredoxin-like_sf"/>
</dbReference>
<dbReference type="PROSITE" id="PS50404">
    <property type="entry name" value="GST_NTER"/>
    <property type="match status" value="1"/>
</dbReference>
<dbReference type="EMBL" id="JXQW01000119">
    <property type="protein sequence ID" value="KIP88016.1"/>
    <property type="molecule type" value="Genomic_DNA"/>
</dbReference>
<dbReference type="CDD" id="cd03047">
    <property type="entry name" value="GST_N_2"/>
    <property type="match status" value="1"/>
</dbReference>
<dbReference type="InterPro" id="IPR040079">
    <property type="entry name" value="Glutathione_S-Trfase"/>
</dbReference>
<reference evidence="6 7" key="1">
    <citation type="submission" date="2014-12" db="EMBL/GenBank/DDBJ databases">
        <title>16Stimator: statistical estimation of ribosomal gene copy numbers from draft genome assemblies.</title>
        <authorList>
            <person name="Perisin M.A."/>
            <person name="Vetter M."/>
            <person name="Gilbert J.A."/>
            <person name="Bergelson J."/>
        </authorList>
    </citation>
    <scope>NUCLEOTIDE SEQUENCE [LARGE SCALE GENOMIC DNA]</scope>
    <source>
        <strain evidence="6 7">MEJ086</strain>
    </source>
</reference>
<dbReference type="InterPro" id="IPR036282">
    <property type="entry name" value="Glutathione-S-Trfase_C_sf"/>
</dbReference>
<dbReference type="Proteomes" id="UP000032068">
    <property type="component" value="Unassembled WGS sequence"/>
</dbReference>
<proteinExistence type="inferred from homology"/>
<dbReference type="Gene3D" id="3.40.30.10">
    <property type="entry name" value="Glutaredoxin"/>
    <property type="match status" value="1"/>
</dbReference>
<dbReference type="FunFam" id="3.40.30.10:FF:000039">
    <property type="entry name" value="Glutathione S-transferase domain"/>
    <property type="match status" value="1"/>
</dbReference>
<evidence type="ECO:0000313" key="7">
    <source>
        <dbReference type="Proteomes" id="UP000032068"/>
    </source>
</evidence>
<protein>
    <submittedName>
        <fullName evidence="6">Glutathione S-transferase</fullName>
    </submittedName>
</protein>
<dbReference type="RefSeq" id="WP_042556634.1">
    <property type="nucleotide sequence ID" value="NZ_JXQW01000119.1"/>
</dbReference>
<dbReference type="Pfam" id="PF02798">
    <property type="entry name" value="GST_N"/>
    <property type="match status" value="1"/>
</dbReference>
<dbReference type="SFLD" id="SFLDG00358">
    <property type="entry name" value="Main_(cytGST)"/>
    <property type="match status" value="1"/>
</dbReference>
<comment type="caution">
    <text evidence="6">The sequence shown here is derived from an EMBL/GenBank/DDBJ whole genome shotgun (WGS) entry which is preliminary data.</text>
</comment>
<evidence type="ECO:0000313" key="6">
    <source>
        <dbReference type="EMBL" id="KIP88016.1"/>
    </source>
</evidence>
<dbReference type="PANTHER" id="PTHR44051:SF19">
    <property type="entry name" value="DISULFIDE-BOND OXIDOREDUCTASE YFCG"/>
    <property type="match status" value="1"/>
</dbReference>